<accession>A0A0E9XS12</accession>
<organism evidence="1">
    <name type="scientific">Anguilla anguilla</name>
    <name type="common">European freshwater eel</name>
    <name type="synonym">Muraena anguilla</name>
    <dbReference type="NCBI Taxonomy" id="7936"/>
    <lineage>
        <taxon>Eukaryota</taxon>
        <taxon>Metazoa</taxon>
        <taxon>Chordata</taxon>
        <taxon>Craniata</taxon>
        <taxon>Vertebrata</taxon>
        <taxon>Euteleostomi</taxon>
        <taxon>Actinopterygii</taxon>
        <taxon>Neopterygii</taxon>
        <taxon>Teleostei</taxon>
        <taxon>Anguilliformes</taxon>
        <taxon>Anguillidae</taxon>
        <taxon>Anguilla</taxon>
    </lineage>
</organism>
<sequence length="27" mass="3231">MTLLQGQLFFPILSVFFFKEKQNRGQI</sequence>
<proteinExistence type="predicted"/>
<protein>
    <submittedName>
        <fullName evidence="1">Uncharacterized protein</fullName>
    </submittedName>
</protein>
<dbReference type="AlphaFoldDB" id="A0A0E9XS12"/>
<reference evidence="1" key="2">
    <citation type="journal article" date="2015" name="Fish Shellfish Immunol.">
        <title>Early steps in the European eel (Anguilla anguilla)-Vibrio vulnificus interaction in the gills: Role of the RtxA13 toxin.</title>
        <authorList>
            <person name="Callol A."/>
            <person name="Pajuelo D."/>
            <person name="Ebbesson L."/>
            <person name="Teles M."/>
            <person name="MacKenzie S."/>
            <person name="Amaro C."/>
        </authorList>
    </citation>
    <scope>NUCLEOTIDE SEQUENCE</scope>
</reference>
<dbReference type="EMBL" id="GBXM01003163">
    <property type="protein sequence ID" value="JAI05415.1"/>
    <property type="molecule type" value="Transcribed_RNA"/>
</dbReference>
<reference evidence="1" key="1">
    <citation type="submission" date="2014-11" db="EMBL/GenBank/DDBJ databases">
        <authorList>
            <person name="Amaro Gonzalez C."/>
        </authorList>
    </citation>
    <scope>NUCLEOTIDE SEQUENCE</scope>
</reference>
<name>A0A0E9XS12_ANGAN</name>
<evidence type="ECO:0000313" key="1">
    <source>
        <dbReference type="EMBL" id="JAI05415.1"/>
    </source>
</evidence>